<dbReference type="SFLD" id="SFLDG00179">
    <property type="entry name" value="mandelate_racemase"/>
    <property type="match status" value="1"/>
</dbReference>
<dbReference type="Pfam" id="PF02746">
    <property type="entry name" value="MR_MLE_N"/>
    <property type="match status" value="1"/>
</dbReference>
<name>A0AA42X277_SPHYA</name>
<dbReference type="InterPro" id="IPR013341">
    <property type="entry name" value="Mandelate_racemase_N_dom"/>
</dbReference>
<evidence type="ECO:0000259" key="2">
    <source>
        <dbReference type="SMART" id="SM00922"/>
    </source>
</evidence>
<dbReference type="RefSeq" id="WP_279730448.1">
    <property type="nucleotide sequence ID" value="NZ_JAOCKX010000063.1"/>
</dbReference>
<dbReference type="PANTHER" id="PTHR48080">
    <property type="entry name" value="D-GALACTONATE DEHYDRATASE-RELATED"/>
    <property type="match status" value="1"/>
</dbReference>
<evidence type="ECO:0000313" key="4">
    <source>
        <dbReference type="Proteomes" id="UP001162318"/>
    </source>
</evidence>
<dbReference type="CDD" id="cd03316">
    <property type="entry name" value="MR_like"/>
    <property type="match status" value="1"/>
</dbReference>
<dbReference type="InterPro" id="IPR029065">
    <property type="entry name" value="Enolase_C-like"/>
</dbReference>
<dbReference type="SMART" id="SM00922">
    <property type="entry name" value="MR_MLE"/>
    <property type="match status" value="1"/>
</dbReference>
<dbReference type="Proteomes" id="UP001162318">
    <property type="component" value="Unassembled WGS sequence"/>
</dbReference>
<comment type="caution">
    <text evidence="3">The sequence shown here is derived from an EMBL/GenBank/DDBJ whole genome shotgun (WGS) entry which is preliminary data.</text>
</comment>
<proteinExistence type="predicted"/>
<accession>A0AA42X277</accession>
<dbReference type="InterPro" id="IPR013342">
    <property type="entry name" value="Mandelate_racemase_C"/>
</dbReference>
<feature type="domain" description="Mandelate racemase/muconate lactonizing enzyme C-terminal" evidence="2">
    <location>
        <begin position="150"/>
        <end position="260"/>
    </location>
</feature>
<dbReference type="Pfam" id="PF13378">
    <property type="entry name" value="MR_MLE_C"/>
    <property type="match status" value="1"/>
</dbReference>
<dbReference type="InterPro" id="IPR036849">
    <property type="entry name" value="Enolase-like_C_sf"/>
</dbReference>
<dbReference type="PANTHER" id="PTHR48080:SF2">
    <property type="entry name" value="D-GALACTONATE DEHYDRATASE"/>
    <property type="match status" value="1"/>
</dbReference>
<dbReference type="EMBL" id="JAOCKX010000063">
    <property type="protein sequence ID" value="MDH2134631.1"/>
    <property type="molecule type" value="Genomic_DNA"/>
</dbReference>
<dbReference type="InterPro" id="IPR034593">
    <property type="entry name" value="DgoD-like"/>
</dbReference>
<protein>
    <submittedName>
        <fullName evidence="3">Mandelate racemase/muconate lactonizing enzyme family protein</fullName>
    </submittedName>
</protein>
<dbReference type="AlphaFoldDB" id="A0AA42X277"/>
<dbReference type="GO" id="GO:0016829">
    <property type="term" value="F:lyase activity"/>
    <property type="evidence" value="ECO:0007669"/>
    <property type="project" value="UniProtKB-KW"/>
</dbReference>
<evidence type="ECO:0000256" key="1">
    <source>
        <dbReference type="ARBA" id="ARBA00023239"/>
    </source>
</evidence>
<gene>
    <name evidence="3" type="ORF">N5J77_26200</name>
</gene>
<dbReference type="SFLD" id="SFLDS00001">
    <property type="entry name" value="Enolase"/>
    <property type="match status" value="1"/>
</dbReference>
<dbReference type="InterPro" id="IPR029017">
    <property type="entry name" value="Enolase-like_N"/>
</dbReference>
<organism evidence="3 4">
    <name type="scientific">Sphingobium yanoikuyae</name>
    <name type="common">Sphingomonas yanoikuyae</name>
    <dbReference type="NCBI Taxonomy" id="13690"/>
    <lineage>
        <taxon>Bacteria</taxon>
        <taxon>Pseudomonadati</taxon>
        <taxon>Pseudomonadota</taxon>
        <taxon>Alphaproteobacteria</taxon>
        <taxon>Sphingomonadales</taxon>
        <taxon>Sphingomonadaceae</taxon>
        <taxon>Sphingobium</taxon>
    </lineage>
</organism>
<reference evidence="3" key="1">
    <citation type="submission" date="2022-09" db="EMBL/GenBank/DDBJ databases">
        <title>Intensive care unit water sources are persistently colonized with multi-drug resistant bacteria and are the site of extensive horizontal gene transfer of antibiotic resistance genes.</title>
        <authorList>
            <person name="Diorio-Toth L."/>
        </authorList>
    </citation>
    <scope>NUCLEOTIDE SEQUENCE</scope>
    <source>
        <strain evidence="3">GD03659</strain>
    </source>
</reference>
<evidence type="ECO:0000313" key="3">
    <source>
        <dbReference type="EMBL" id="MDH2134631.1"/>
    </source>
</evidence>
<dbReference type="SUPFAM" id="SSF51604">
    <property type="entry name" value="Enolase C-terminal domain-like"/>
    <property type="match status" value="1"/>
</dbReference>
<dbReference type="SUPFAM" id="SSF54826">
    <property type="entry name" value="Enolase N-terminal domain-like"/>
    <property type="match status" value="1"/>
</dbReference>
<dbReference type="Gene3D" id="3.30.390.10">
    <property type="entry name" value="Enolase-like, N-terminal domain"/>
    <property type="match status" value="1"/>
</dbReference>
<sequence length="386" mass="41232">MATLALGPAQAGTRVPVDALIGDLEIFQVRVNHRGNWVIIRLRTKGGMTGIGDASHGGNDARTIEHLQHLTGLLRGRSIFDVEWFRQQGAALVERSGGAARSAVSALEQCLWDLIGKATGQPVHQLLGGALRNRIALYANINRSADPRTPEGFAAMARRAVEAGFDAIKLAPFDEMPRQPMEGADIADGVRHGLACAQAVRDAIGPTRKLMIDVHSRFTLKQGLALLPRFEPLDLYWLEEVTAEDGFADLATINRAARMTTAGGEALYGIEAFYRYATAQAADILMPDVKLCGGILELKKISAIAEAAGLAVSPHGPASPVGNIAAAQVMATVPNFTMLEYAFGEVPWRAELLGPVEDVAGGALMLSPRPGFGVDLNERALRKYAA</sequence>
<keyword evidence="1" id="KW-0456">Lyase</keyword>
<dbReference type="Gene3D" id="3.20.20.120">
    <property type="entry name" value="Enolase-like C-terminal domain"/>
    <property type="match status" value="1"/>
</dbReference>